<accession>M0MCN3</accession>
<dbReference type="AlphaFoldDB" id="M0MCN3"/>
<comment type="caution">
    <text evidence="2">The sequence shown here is derived from an EMBL/GenBank/DDBJ whole genome shotgun (WGS) entry which is preliminary data.</text>
</comment>
<dbReference type="Proteomes" id="UP000011568">
    <property type="component" value="Unassembled WGS sequence"/>
</dbReference>
<dbReference type="eggNOG" id="arCOG04816">
    <property type="taxonomic scope" value="Archaea"/>
</dbReference>
<feature type="region of interest" description="Disordered" evidence="1">
    <location>
        <begin position="1"/>
        <end position="23"/>
    </location>
</feature>
<evidence type="ECO:0000256" key="1">
    <source>
        <dbReference type="SAM" id="MobiDB-lite"/>
    </source>
</evidence>
<protein>
    <submittedName>
        <fullName evidence="2">Uncharacterized protein</fullName>
    </submittedName>
</protein>
<reference evidence="2 3" key="1">
    <citation type="journal article" date="2014" name="PLoS Genet.">
        <title>Phylogenetically driven sequencing of extremely halophilic archaea reveals strategies for static and dynamic osmo-response.</title>
        <authorList>
            <person name="Becker E.A."/>
            <person name="Seitzer P.M."/>
            <person name="Tritt A."/>
            <person name="Larsen D."/>
            <person name="Krusor M."/>
            <person name="Yao A.I."/>
            <person name="Wu D."/>
            <person name="Madern D."/>
            <person name="Eisen J.A."/>
            <person name="Darling A.E."/>
            <person name="Facciotti M.T."/>
        </authorList>
    </citation>
    <scope>NUCLEOTIDE SEQUENCE [LARGE SCALE GENOMIC DNA]</scope>
    <source>
        <strain evidence="2 3">DSM 1307</strain>
    </source>
</reference>
<evidence type="ECO:0000313" key="2">
    <source>
        <dbReference type="EMBL" id="EMA43507.1"/>
    </source>
</evidence>
<evidence type="ECO:0000313" key="3">
    <source>
        <dbReference type="Proteomes" id="UP000011568"/>
    </source>
</evidence>
<feature type="compositionally biased region" description="Basic and acidic residues" evidence="1">
    <location>
        <begin position="11"/>
        <end position="22"/>
    </location>
</feature>
<keyword evidence="3" id="KW-1185">Reference proteome</keyword>
<gene>
    <name evidence="2" type="ORF">C448_09682</name>
</gene>
<feature type="region of interest" description="Disordered" evidence="1">
    <location>
        <begin position="133"/>
        <end position="152"/>
    </location>
</feature>
<sequence>MTADGRNVINETHRAGLDHGDGVGDLTESSQHIFAVEVARRYLEAEHVNNDDKSAVETRPYYGTNDGRRLDLVGLDADGEIVVAIEAERSNQDRRSAAPADFDKMAATGCEEAIWVVMSRSEGHEILAALNDPKDGNPRVENTYSDETPLSGVTIDTAGLTDVYPVEHLRDELDLEE</sequence>
<dbReference type="PATRIC" id="fig|931277.6.peg.1899"/>
<dbReference type="EMBL" id="AOMC01000119">
    <property type="protein sequence ID" value="EMA43507.1"/>
    <property type="molecule type" value="Genomic_DNA"/>
</dbReference>
<organism evidence="2 3">
    <name type="scientific">Halococcus morrhuae DSM 1307</name>
    <dbReference type="NCBI Taxonomy" id="931277"/>
    <lineage>
        <taxon>Archaea</taxon>
        <taxon>Methanobacteriati</taxon>
        <taxon>Methanobacteriota</taxon>
        <taxon>Stenosarchaea group</taxon>
        <taxon>Halobacteria</taxon>
        <taxon>Halobacteriales</taxon>
        <taxon>Halococcaceae</taxon>
        <taxon>Halococcus</taxon>
    </lineage>
</organism>
<proteinExistence type="predicted"/>
<name>M0MCN3_HALMO</name>
<dbReference type="STRING" id="931277.C448_09682"/>